<accession>A0A921MAY9</accession>
<evidence type="ECO:0000256" key="1">
    <source>
        <dbReference type="SAM" id="MobiDB-lite"/>
    </source>
</evidence>
<dbReference type="GO" id="GO:0004176">
    <property type="term" value="F:ATP-dependent peptidase activity"/>
    <property type="evidence" value="ECO:0007669"/>
    <property type="project" value="InterPro"/>
</dbReference>
<feature type="region of interest" description="Disordered" evidence="1">
    <location>
        <begin position="1"/>
        <end position="23"/>
    </location>
</feature>
<organism evidence="4 5">
    <name type="scientific">Brevibacterium senegalense</name>
    <dbReference type="NCBI Taxonomy" id="1033736"/>
    <lineage>
        <taxon>Bacteria</taxon>
        <taxon>Bacillati</taxon>
        <taxon>Actinomycetota</taxon>
        <taxon>Actinomycetes</taxon>
        <taxon>Micrococcales</taxon>
        <taxon>Brevibacteriaceae</taxon>
        <taxon>Brevibacterium</taxon>
    </lineage>
</organism>
<dbReference type="InterPro" id="IPR041489">
    <property type="entry name" value="PDZ_6"/>
</dbReference>
<dbReference type="SUPFAM" id="SSF50156">
    <property type="entry name" value="PDZ domain-like"/>
    <property type="match status" value="1"/>
</dbReference>
<reference evidence="4" key="1">
    <citation type="journal article" date="2021" name="PeerJ">
        <title>Extensive microbial diversity within the chicken gut microbiome revealed by metagenomics and culture.</title>
        <authorList>
            <person name="Gilroy R."/>
            <person name="Ravi A."/>
            <person name="Getino M."/>
            <person name="Pursley I."/>
            <person name="Horton D.L."/>
            <person name="Alikhan N.F."/>
            <person name="Baker D."/>
            <person name="Gharbi K."/>
            <person name="Hall N."/>
            <person name="Watson M."/>
            <person name="Adriaenssens E.M."/>
            <person name="Foster-Nyarko E."/>
            <person name="Jarju S."/>
            <person name="Secka A."/>
            <person name="Antonio M."/>
            <person name="Oren A."/>
            <person name="Chaudhuri R.R."/>
            <person name="La Ragione R."/>
            <person name="Hildebrand F."/>
            <person name="Pallen M.J."/>
        </authorList>
    </citation>
    <scope>NUCLEOTIDE SEQUENCE</scope>
    <source>
        <strain evidence="4">ChiGjej5B5-7349</strain>
    </source>
</reference>
<keyword evidence="2" id="KW-1133">Transmembrane helix</keyword>
<evidence type="ECO:0000256" key="2">
    <source>
        <dbReference type="SAM" id="Phobius"/>
    </source>
</evidence>
<dbReference type="InterPro" id="IPR008269">
    <property type="entry name" value="Lon_proteolytic"/>
</dbReference>
<keyword evidence="2" id="KW-0472">Membrane</keyword>
<evidence type="ECO:0000313" key="4">
    <source>
        <dbReference type="EMBL" id="HJG78870.1"/>
    </source>
</evidence>
<dbReference type="Proteomes" id="UP000784435">
    <property type="component" value="Unassembled WGS sequence"/>
</dbReference>
<dbReference type="SMART" id="SM00228">
    <property type="entry name" value="PDZ"/>
    <property type="match status" value="1"/>
</dbReference>
<dbReference type="Pfam" id="PF05362">
    <property type="entry name" value="Lon_C"/>
    <property type="match status" value="1"/>
</dbReference>
<dbReference type="Pfam" id="PF17820">
    <property type="entry name" value="PDZ_6"/>
    <property type="match status" value="1"/>
</dbReference>
<dbReference type="EMBL" id="DYUK01000016">
    <property type="protein sequence ID" value="HJG78870.1"/>
    <property type="molecule type" value="Genomic_DNA"/>
</dbReference>
<evidence type="ECO:0000313" key="5">
    <source>
        <dbReference type="Proteomes" id="UP000784435"/>
    </source>
</evidence>
<keyword evidence="2" id="KW-0812">Transmembrane</keyword>
<dbReference type="InterPro" id="IPR020568">
    <property type="entry name" value="Ribosomal_Su5_D2-typ_SF"/>
</dbReference>
<dbReference type="AlphaFoldDB" id="A0A921MAY9"/>
<dbReference type="InterPro" id="IPR014721">
    <property type="entry name" value="Ribsml_uS5_D2-typ_fold_subgr"/>
</dbReference>
<dbReference type="Gene3D" id="3.30.230.10">
    <property type="match status" value="1"/>
</dbReference>
<evidence type="ECO:0000259" key="3">
    <source>
        <dbReference type="PROSITE" id="PS50106"/>
    </source>
</evidence>
<dbReference type="InterPro" id="IPR036034">
    <property type="entry name" value="PDZ_sf"/>
</dbReference>
<feature type="transmembrane region" description="Helical" evidence="2">
    <location>
        <begin position="35"/>
        <end position="57"/>
    </location>
</feature>
<comment type="caution">
    <text evidence="4">The sequence shown here is derived from an EMBL/GenBank/DDBJ whole genome shotgun (WGS) entry which is preliminary data.</text>
</comment>
<dbReference type="SUPFAM" id="SSF54211">
    <property type="entry name" value="Ribosomal protein S5 domain 2-like"/>
    <property type="match status" value="1"/>
</dbReference>
<dbReference type="GO" id="GO:0006508">
    <property type="term" value="P:proteolysis"/>
    <property type="evidence" value="ECO:0007669"/>
    <property type="project" value="InterPro"/>
</dbReference>
<reference evidence="4" key="2">
    <citation type="submission" date="2021-09" db="EMBL/GenBank/DDBJ databases">
        <authorList>
            <person name="Gilroy R."/>
        </authorList>
    </citation>
    <scope>NUCLEOTIDE SEQUENCE</scope>
    <source>
        <strain evidence="4">ChiGjej5B5-7349</strain>
    </source>
</reference>
<gene>
    <name evidence="4" type="ORF">K8V08_00475</name>
</gene>
<feature type="domain" description="PDZ" evidence="3">
    <location>
        <begin position="170"/>
        <end position="226"/>
    </location>
</feature>
<proteinExistence type="predicted"/>
<dbReference type="PROSITE" id="PS50106">
    <property type="entry name" value="PDZ"/>
    <property type="match status" value="1"/>
</dbReference>
<sequence length="378" mass="38585">MTLEDPHVSDAAPADGGRSVTDAGRGRSRFLGSSGLSGFFLYALVFVLALTPVPYLLQTPGPVVNTLEPYEGVDLVSISGTETYEAEGTLDMLTVAVAGGPGRDIFAAQAVTSLVNGVETVVPSEAFYPLSTTRDEVETANSTEMISSQDEATAAALTELDIDYDSVIGVSQIVEGSPAAGIMQPGDHILSVDGEDVPGTDEGMSGVRQAVLDSTGPVEFTLERDGETVEETVEPVETDGTRSIGVVMSRAYSFPFDVDFAVEGIGGPSAGTIFALTIIDLLTEGNLTGGEAIAGTGAIDAAGEVSPIGGARQKVAAAAASGADWFLSPADNCAEVLGARGVDDMTVVRVDDLSGAHQAVTDIAAGDTADLPSCTDTP</sequence>
<name>A0A921MAY9_9MICO</name>
<dbReference type="Gene3D" id="2.30.42.10">
    <property type="match status" value="1"/>
</dbReference>
<dbReference type="GO" id="GO:0004252">
    <property type="term" value="F:serine-type endopeptidase activity"/>
    <property type="evidence" value="ECO:0007669"/>
    <property type="project" value="InterPro"/>
</dbReference>
<protein>
    <submittedName>
        <fullName evidence="4">PDZ domain-containing protein</fullName>
    </submittedName>
</protein>
<dbReference type="InterPro" id="IPR001478">
    <property type="entry name" value="PDZ"/>
</dbReference>